<dbReference type="OrthoDB" id="312624at2"/>
<keyword evidence="2" id="KW-0274">FAD</keyword>
<dbReference type="InterPro" id="IPR036188">
    <property type="entry name" value="FAD/NAD-bd_sf"/>
</dbReference>
<dbReference type="PRINTS" id="PR00469">
    <property type="entry name" value="PNDRDTASEII"/>
</dbReference>
<reference evidence="4 5" key="1">
    <citation type="submission" date="2019-02" db="EMBL/GenBank/DDBJ databases">
        <title>Genomic Encyclopedia of Type Strains, Phase IV (KMG-IV): sequencing the most valuable type-strain genomes for metagenomic binning, comparative biology and taxonomic classification.</title>
        <authorList>
            <person name="Goeker M."/>
        </authorList>
    </citation>
    <scope>NUCLEOTIDE SEQUENCE [LARGE SCALE GENOMIC DNA]</scope>
    <source>
        <strain evidence="4 5">DSM 105135</strain>
    </source>
</reference>
<organism evidence="4 5">
    <name type="scientific">Fluviicoccus keumensis</name>
    <dbReference type="NCBI Taxonomy" id="1435465"/>
    <lineage>
        <taxon>Bacteria</taxon>
        <taxon>Pseudomonadati</taxon>
        <taxon>Pseudomonadota</taxon>
        <taxon>Gammaproteobacteria</taxon>
        <taxon>Moraxellales</taxon>
        <taxon>Moraxellaceae</taxon>
        <taxon>Fluviicoccus</taxon>
    </lineage>
</organism>
<gene>
    <name evidence="4" type="ORF">EV700_2553</name>
</gene>
<dbReference type="PANTHER" id="PTHR42877:SF4">
    <property type="entry name" value="FAD_NAD(P)-BINDING DOMAIN-CONTAINING PROTEIN-RELATED"/>
    <property type="match status" value="1"/>
</dbReference>
<keyword evidence="5" id="KW-1185">Reference proteome</keyword>
<dbReference type="SUPFAM" id="SSF51905">
    <property type="entry name" value="FAD/NAD(P)-binding domain"/>
    <property type="match status" value="2"/>
</dbReference>
<proteinExistence type="predicted"/>
<dbReference type="GO" id="GO:0004499">
    <property type="term" value="F:N,N-dimethylaniline monooxygenase activity"/>
    <property type="evidence" value="ECO:0007669"/>
    <property type="project" value="InterPro"/>
</dbReference>
<dbReference type="Pfam" id="PF00743">
    <property type="entry name" value="FMO-like"/>
    <property type="match status" value="1"/>
</dbReference>
<name>A0A4Q7YMP3_9GAMM</name>
<protein>
    <submittedName>
        <fullName evidence="4">Cation diffusion facilitator CzcD-associated flavoprotein CzcO</fullName>
    </submittedName>
</protein>
<dbReference type="AlphaFoldDB" id="A0A4Q7YMP3"/>
<sequence>MTEPRKHVDVAIIGAGFAGLGTGIELKNAGILNFVIFEGEEGVGGSWRTNTYPGCACDVPSHLYSYSFAPNPKWPEAFSRQEDIRRYIEECANQYGMEPYIRFSTRVTDASFDEKSGRWIITTDDGQITEARVLVPATGALSHPKYPEIKGMDTFQGKALHAARWDSSIDLRGKRVGVIGSGASAIQVVPNVAGEVADLKVFQRTPSWVMPKFNRTFTEKQQRDWAKHPWKQKAHRLGLYWTMESALPAILWYPQLLKVGELMHKRALHKHIKDPVLRRKLTPDYKVGCKRTLVSDDWFPAFARPNVHLITEGITEITPAGVRTSDGVEHPLDVIIYCTGYEIGAPAFPFAIKGIGGVSLSDYWGGQAKAYYGMNVSRFPNMLLTMGPNSGPGHTSVLIYQEAQYKYIAKYTKTLLKQKLRYLDVKEDVMQAQFDGFQERMRNSSWLSGCQSWYLNADGTNSTMWPGFSFEYVLRTKKLDMGAYNAVA</sequence>
<keyword evidence="1" id="KW-0285">Flavoprotein</keyword>
<dbReference type="EMBL" id="SHKX01000013">
    <property type="protein sequence ID" value="RZU38618.1"/>
    <property type="molecule type" value="Genomic_DNA"/>
</dbReference>
<evidence type="ECO:0000256" key="1">
    <source>
        <dbReference type="ARBA" id="ARBA00022630"/>
    </source>
</evidence>
<dbReference type="Gene3D" id="3.50.50.60">
    <property type="entry name" value="FAD/NAD(P)-binding domain"/>
    <property type="match status" value="2"/>
</dbReference>
<dbReference type="RefSeq" id="WP_130414337.1">
    <property type="nucleotide sequence ID" value="NZ_SHKX01000013.1"/>
</dbReference>
<evidence type="ECO:0000313" key="4">
    <source>
        <dbReference type="EMBL" id="RZU38618.1"/>
    </source>
</evidence>
<evidence type="ECO:0000256" key="3">
    <source>
        <dbReference type="ARBA" id="ARBA00023002"/>
    </source>
</evidence>
<accession>A0A4Q7YMP3</accession>
<dbReference type="GO" id="GO:0050660">
    <property type="term" value="F:flavin adenine dinucleotide binding"/>
    <property type="evidence" value="ECO:0007669"/>
    <property type="project" value="InterPro"/>
</dbReference>
<evidence type="ECO:0000313" key="5">
    <source>
        <dbReference type="Proteomes" id="UP000292423"/>
    </source>
</evidence>
<dbReference type="Proteomes" id="UP000292423">
    <property type="component" value="Unassembled WGS sequence"/>
</dbReference>
<dbReference type="GO" id="GO:0050661">
    <property type="term" value="F:NADP binding"/>
    <property type="evidence" value="ECO:0007669"/>
    <property type="project" value="InterPro"/>
</dbReference>
<evidence type="ECO:0000256" key="2">
    <source>
        <dbReference type="ARBA" id="ARBA00022827"/>
    </source>
</evidence>
<keyword evidence="3" id="KW-0560">Oxidoreductase</keyword>
<comment type="caution">
    <text evidence="4">The sequence shown here is derived from an EMBL/GenBank/DDBJ whole genome shotgun (WGS) entry which is preliminary data.</text>
</comment>
<dbReference type="InterPro" id="IPR020946">
    <property type="entry name" value="Flavin_mOase-like"/>
</dbReference>
<dbReference type="PANTHER" id="PTHR42877">
    <property type="entry name" value="L-ORNITHINE N(5)-MONOOXYGENASE-RELATED"/>
    <property type="match status" value="1"/>
</dbReference>
<dbReference type="InterPro" id="IPR051209">
    <property type="entry name" value="FAD-bind_Monooxygenase_sf"/>
</dbReference>